<reference evidence="2" key="1">
    <citation type="submission" date="2021-02" db="EMBL/GenBank/DDBJ databases">
        <authorList>
            <person name="Bekaert M."/>
        </authorList>
    </citation>
    <scope>NUCLEOTIDE SEQUENCE</scope>
    <source>
        <strain evidence="2">IoA-00</strain>
    </source>
</reference>
<dbReference type="GO" id="GO:0005615">
    <property type="term" value="C:extracellular space"/>
    <property type="evidence" value="ECO:0007669"/>
    <property type="project" value="TreeGrafter"/>
</dbReference>
<dbReference type="PRINTS" id="PR01217">
    <property type="entry name" value="PRICHEXTENSN"/>
</dbReference>
<dbReference type="Proteomes" id="UP000675881">
    <property type="component" value="Chromosome 8"/>
</dbReference>
<dbReference type="PANTHER" id="PTHR12236">
    <property type="entry name" value="STRUCTURAL CONTITUENT OF CUTICLE"/>
    <property type="match status" value="1"/>
</dbReference>
<dbReference type="InterPro" id="IPR051217">
    <property type="entry name" value="Insect_Cuticle_Struc_Prot"/>
</dbReference>
<gene>
    <name evidence="2" type="ORF">LSAA_13613</name>
</gene>
<dbReference type="InterPro" id="IPR000618">
    <property type="entry name" value="Insect_cuticle"/>
</dbReference>
<protein>
    <submittedName>
        <fullName evidence="2">(salmon louse) hypothetical protein</fullName>
    </submittedName>
</protein>
<organism evidence="2 3">
    <name type="scientific">Lepeophtheirus salmonis</name>
    <name type="common">Salmon louse</name>
    <name type="synonym">Caligus salmonis</name>
    <dbReference type="NCBI Taxonomy" id="72036"/>
    <lineage>
        <taxon>Eukaryota</taxon>
        <taxon>Metazoa</taxon>
        <taxon>Ecdysozoa</taxon>
        <taxon>Arthropoda</taxon>
        <taxon>Crustacea</taxon>
        <taxon>Multicrustacea</taxon>
        <taxon>Hexanauplia</taxon>
        <taxon>Copepoda</taxon>
        <taxon>Siphonostomatoida</taxon>
        <taxon>Caligidae</taxon>
        <taxon>Lepeophtheirus</taxon>
    </lineage>
</organism>
<dbReference type="GO" id="GO:0031012">
    <property type="term" value="C:extracellular matrix"/>
    <property type="evidence" value="ECO:0007669"/>
    <property type="project" value="TreeGrafter"/>
</dbReference>
<dbReference type="AlphaFoldDB" id="A0A7R8D4I1"/>
<accession>A0A7R8D4I1</accession>
<dbReference type="PROSITE" id="PS51155">
    <property type="entry name" value="CHIT_BIND_RR_2"/>
    <property type="match status" value="1"/>
</dbReference>
<dbReference type="PANTHER" id="PTHR12236:SF79">
    <property type="entry name" value="CUTICULAR PROTEIN 50CB-RELATED"/>
    <property type="match status" value="1"/>
</dbReference>
<proteinExistence type="predicted"/>
<keyword evidence="3" id="KW-1185">Reference proteome</keyword>
<dbReference type="GO" id="GO:0042302">
    <property type="term" value="F:structural constituent of cuticle"/>
    <property type="evidence" value="ECO:0007669"/>
    <property type="project" value="UniProtKB-UniRule"/>
</dbReference>
<sequence length="171" mass="18569">MKSFIALSALLAIAFADHPAPAPYHPAPAPYHPAPAYKPAPYHPAPSYKEDPTVYQYRYAVSDEYAGLNFEADEARDGYSTQGKYSVALPDGRIQTVSYNVADAYSGYVADVTYSGEPKYTPYKPAPAPYKPAPVYHAAPAPYHPAPAPYKPAPVYHPAPAPYKPAPIYHA</sequence>
<evidence type="ECO:0000313" key="2">
    <source>
        <dbReference type="EMBL" id="CAF3026305.1"/>
    </source>
</evidence>
<dbReference type="Pfam" id="PF00379">
    <property type="entry name" value="Chitin_bind_4"/>
    <property type="match status" value="1"/>
</dbReference>
<evidence type="ECO:0000256" key="1">
    <source>
        <dbReference type="ARBA" id="ARBA00022460"/>
    </source>
</evidence>
<name>A0A7R8D4I1_LEPSM</name>
<dbReference type="EMBL" id="HG994587">
    <property type="protein sequence ID" value="CAF3026305.1"/>
    <property type="molecule type" value="Genomic_DNA"/>
</dbReference>
<evidence type="ECO:0000313" key="3">
    <source>
        <dbReference type="Proteomes" id="UP000675881"/>
    </source>
</evidence>
<keyword evidence="1" id="KW-0193">Cuticle</keyword>